<name>A0A9P6WDF5_MAUEX</name>
<dbReference type="SMART" id="SM00360">
    <property type="entry name" value="RRM"/>
    <property type="match status" value="3"/>
</dbReference>
<dbReference type="EMBL" id="PUHR01000015">
    <property type="protein sequence ID" value="KAG0671174.1"/>
    <property type="molecule type" value="Genomic_DNA"/>
</dbReference>
<dbReference type="InterPro" id="IPR031766">
    <property type="entry name" value="RRM_occluded"/>
</dbReference>
<accession>A0A9P6WDF5</accession>
<dbReference type="SUPFAM" id="SSF54928">
    <property type="entry name" value="RNA-binding domain, RBD"/>
    <property type="match status" value="2"/>
</dbReference>
<sequence length="441" mass="50582">MDKTHKRTIKQDNNELENRSKRLKNVHITDRSSNAVIVKNLPRSYNNSKIKKIFQDCGVVKSIETSDTLDRKARYARLEFNNHDEALAALTKTYKILGSNEIEVTLLKGNTIWMTNFPPSFGVKQLKNLFANIDVVPISIRLPSHKYNTNRRFCYVDVPSKEDSNKAINALNDMQLDGYKLVVKSSNPEERTKRTDAAVVERRELFIRNLNPNSLDKDTLNQIFSKFGTVESITIPTSSSEHYNGCAFITFYKKSDTVDALAMDKTEIDGREISVQLADNKAYMERKELIDILNTKNHVKQDMYASIYPISDRISKEQVRDFVLETDSINPDDIIRIYLATDYNGAIIKLQNHILAAKCCVALDQTKFMSKLVNVGTIFDLKNHKRQNNHKSRKEKTHKEQQNTSQKNIDGTNEKKKEAIETPATGENMSNDDFRKMFLGK</sequence>
<dbReference type="GO" id="GO:0003729">
    <property type="term" value="F:mRNA binding"/>
    <property type="evidence" value="ECO:0007669"/>
    <property type="project" value="TreeGrafter"/>
</dbReference>
<dbReference type="AlphaFoldDB" id="A0A9P6WDF5"/>
<reference evidence="5 6" key="1">
    <citation type="submission" date="2020-11" db="EMBL/GenBank/DDBJ databases">
        <title>Kefir isolates.</title>
        <authorList>
            <person name="Marcisauskas S."/>
            <person name="Kim Y."/>
            <person name="Blasche S."/>
        </authorList>
    </citation>
    <scope>NUCLEOTIDE SEQUENCE [LARGE SCALE GENOMIC DNA]</scope>
    <source>
        <strain evidence="5 6">OG2</strain>
    </source>
</reference>
<evidence type="ECO:0000313" key="6">
    <source>
        <dbReference type="Proteomes" id="UP000750334"/>
    </source>
</evidence>
<feature type="compositionally biased region" description="Basic residues" evidence="3">
    <location>
        <begin position="384"/>
        <end position="396"/>
    </location>
</feature>
<dbReference type="Proteomes" id="UP000750334">
    <property type="component" value="Unassembled WGS sequence"/>
</dbReference>
<feature type="domain" description="RRM" evidence="4">
    <location>
        <begin position="110"/>
        <end position="188"/>
    </location>
</feature>
<evidence type="ECO:0000256" key="2">
    <source>
        <dbReference type="PROSITE-ProRule" id="PRU00176"/>
    </source>
</evidence>
<comment type="caution">
    <text evidence="5">The sequence shown here is derived from an EMBL/GenBank/DDBJ whole genome shotgun (WGS) entry which is preliminary data.</text>
</comment>
<feature type="compositionally biased region" description="Polar residues" evidence="3">
    <location>
        <begin position="402"/>
        <end position="411"/>
    </location>
</feature>
<keyword evidence="1 2" id="KW-0694">RNA-binding</keyword>
<feature type="domain" description="RRM" evidence="4">
    <location>
        <begin position="203"/>
        <end position="280"/>
    </location>
</feature>
<dbReference type="Pfam" id="PF00076">
    <property type="entry name" value="RRM_1"/>
    <property type="match status" value="3"/>
</dbReference>
<feature type="domain" description="RRM" evidence="4">
    <location>
        <begin position="34"/>
        <end position="109"/>
    </location>
</feature>
<organism evidence="5 6">
    <name type="scientific">Maudiozyma exigua</name>
    <name type="common">Yeast</name>
    <name type="synonym">Kazachstania exigua</name>
    <dbReference type="NCBI Taxonomy" id="34358"/>
    <lineage>
        <taxon>Eukaryota</taxon>
        <taxon>Fungi</taxon>
        <taxon>Dikarya</taxon>
        <taxon>Ascomycota</taxon>
        <taxon>Saccharomycotina</taxon>
        <taxon>Saccharomycetes</taxon>
        <taxon>Saccharomycetales</taxon>
        <taxon>Saccharomycetaceae</taxon>
        <taxon>Maudiozyma</taxon>
    </lineage>
</organism>
<dbReference type="Gene3D" id="3.30.70.330">
    <property type="match status" value="4"/>
</dbReference>
<dbReference type="PROSITE" id="PS50102">
    <property type="entry name" value="RRM"/>
    <property type="match status" value="3"/>
</dbReference>
<dbReference type="InterPro" id="IPR050502">
    <property type="entry name" value="Euk_RNA-bind_prot"/>
</dbReference>
<dbReference type="Pfam" id="PF05391">
    <property type="entry name" value="Lsm_interact"/>
    <property type="match status" value="1"/>
</dbReference>
<dbReference type="PANTHER" id="PTHR48025:SF1">
    <property type="entry name" value="RRM DOMAIN-CONTAINING PROTEIN"/>
    <property type="match status" value="1"/>
</dbReference>
<evidence type="ECO:0000313" key="5">
    <source>
        <dbReference type="EMBL" id="KAG0671174.1"/>
    </source>
</evidence>
<keyword evidence="6" id="KW-1185">Reference proteome</keyword>
<protein>
    <submittedName>
        <fullName evidence="5">Splicing factor</fullName>
    </submittedName>
</protein>
<evidence type="ECO:0000259" key="4">
    <source>
        <dbReference type="PROSITE" id="PS50102"/>
    </source>
</evidence>
<dbReference type="InterPro" id="IPR035979">
    <property type="entry name" value="RBD_domain_sf"/>
</dbReference>
<gene>
    <name evidence="5" type="primary">PRP24</name>
    <name evidence="5" type="ORF">C6P45_001188</name>
</gene>
<dbReference type="PANTHER" id="PTHR48025">
    <property type="entry name" value="OS02G0815200 PROTEIN"/>
    <property type="match status" value="1"/>
</dbReference>
<proteinExistence type="predicted"/>
<evidence type="ECO:0000256" key="1">
    <source>
        <dbReference type="ARBA" id="ARBA00022884"/>
    </source>
</evidence>
<dbReference type="InterPro" id="IPR012677">
    <property type="entry name" value="Nucleotide-bd_a/b_plait_sf"/>
</dbReference>
<dbReference type="Pfam" id="PF16842">
    <property type="entry name" value="RRM_occluded"/>
    <property type="match status" value="1"/>
</dbReference>
<dbReference type="InterPro" id="IPR000504">
    <property type="entry name" value="RRM_dom"/>
</dbReference>
<evidence type="ECO:0000256" key="3">
    <source>
        <dbReference type="SAM" id="MobiDB-lite"/>
    </source>
</evidence>
<dbReference type="InterPro" id="IPR008669">
    <property type="entry name" value="LSM_interact"/>
</dbReference>
<dbReference type="OrthoDB" id="360390at2759"/>
<feature type="region of interest" description="Disordered" evidence="3">
    <location>
        <begin position="384"/>
        <end position="433"/>
    </location>
</feature>